<organism evidence="1 2">
    <name type="scientific">Litorivicinus lipolyticus</name>
    <dbReference type="NCBI Taxonomy" id="418701"/>
    <lineage>
        <taxon>Bacteria</taxon>
        <taxon>Pseudomonadati</taxon>
        <taxon>Pseudomonadota</taxon>
        <taxon>Gammaproteobacteria</taxon>
        <taxon>Oceanospirillales</taxon>
        <taxon>Litorivicinaceae</taxon>
        <taxon>Litorivicinus</taxon>
    </lineage>
</organism>
<keyword evidence="2" id="KW-1185">Reference proteome</keyword>
<dbReference type="AlphaFoldDB" id="A0A5Q2QDH7"/>
<dbReference type="KEGG" id="llp:GH975_11715"/>
<gene>
    <name evidence="1" type="ORF">GH975_11715</name>
</gene>
<dbReference type="Proteomes" id="UP000388235">
    <property type="component" value="Chromosome"/>
</dbReference>
<reference evidence="1 2" key="1">
    <citation type="submission" date="2019-11" db="EMBL/GenBank/DDBJ databases">
        <authorList>
            <person name="Khan S.A."/>
            <person name="Jeon C.O."/>
            <person name="Chun B.H."/>
        </authorList>
    </citation>
    <scope>NUCLEOTIDE SEQUENCE [LARGE SCALE GENOMIC DNA]</scope>
    <source>
        <strain evidence="1 2">IMCC 1097</strain>
    </source>
</reference>
<dbReference type="InterPro" id="IPR045508">
    <property type="entry name" value="DUF6482"/>
</dbReference>
<evidence type="ECO:0000313" key="2">
    <source>
        <dbReference type="Proteomes" id="UP000388235"/>
    </source>
</evidence>
<name>A0A5Q2QDH7_9GAMM</name>
<accession>A0A5Q2QDH7</accession>
<protein>
    <submittedName>
        <fullName evidence="1">Uncharacterized protein</fullName>
    </submittedName>
</protein>
<dbReference type="OrthoDB" id="5600613at2"/>
<dbReference type="RefSeq" id="WP_153714697.1">
    <property type="nucleotide sequence ID" value="NZ_CP045871.1"/>
</dbReference>
<sequence>MTETELAASAGQTVPDILANEGIIYLIRINGLGLLKDAGGANRVFKSATAAGTVLASMGFESAQVVHQCAYDEVIGHEPLAPADRFMKTPMDLSGLKPLV</sequence>
<dbReference type="Pfam" id="PF20090">
    <property type="entry name" value="DUF6482"/>
    <property type="match status" value="1"/>
</dbReference>
<dbReference type="EMBL" id="CP045871">
    <property type="protein sequence ID" value="QGG81194.1"/>
    <property type="molecule type" value="Genomic_DNA"/>
</dbReference>
<proteinExistence type="predicted"/>
<evidence type="ECO:0000313" key="1">
    <source>
        <dbReference type="EMBL" id="QGG81194.1"/>
    </source>
</evidence>